<keyword evidence="1" id="KW-0812">Transmembrane</keyword>
<evidence type="ECO:0000256" key="1">
    <source>
        <dbReference type="SAM" id="Phobius"/>
    </source>
</evidence>
<evidence type="ECO:0008006" key="4">
    <source>
        <dbReference type="Google" id="ProtNLM"/>
    </source>
</evidence>
<evidence type="ECO:0000313" key="3">
    <source>
        <dbReference type="Proteomes" id="UP000298663"/>
    </source>
</evidence>
<dbReference type="AlphaFoldDB" id="A0A4U5NZC4"/>
<keyword evidence="3" id="KW-1185">Reference proteome</keyword>
<organism evidence="2 3">
    <name type="scientific">Steinernema carpocapsae</name>
    <name type="common">Entomopathogenic nematode</name>
    <dbReference type="NCBI Taxonomy" id="34508"/>
    <lineage>
        <taxon>Eukaryota</taxon>
        <taxon>Metazoa</taxon>
        <taxon>Ecdysozoa</taxon>
        <taxon>Nematoda</taxon>
        <taxon>Chromadorea</taxon>
        <taxon>Rhabditida</taxon>
        <taxon>Tylenchina</taxon>
        <taxon>Panagrolaimomorpha</taxon>
        <taxon>Strongyloidoidea</taxon>
        <taxon>Steinernematidae</taxon>
        <taxon>Steinernema</taxon>
    </lineage>
</organism>
<gene>
    <name evidence="2" type="ORF">L596_012871</name>
</gene>
<reference evidence="2 3" key="2">
    <citation type="journal article" date="2019" name="G3 (Bethesda)">
        <title>Hybrid Assembly of the Genome of the Entomopathogenic Nematode Steinernema carpocapsae Identifies the X-Chromosome.</title>
        <authorList>
            <person name="Serra L."/>
            <person name="Macchietto M."/>
            <person name="Macias-Munoz A."/>
            <person name="McGill C.J."/>
            <person name="Rodriguez I.M."/>
            <person name="Rodriguez B."/>
            <person name="Murad R."/>
            <person name="Mortazavi A."/>
        </authorList>
    </citation>
    <scope>NUCLEOTIDE SEQUENCE [LARGE SCALE GENOMIC DNA]</scope>
    <source>
        <strain evidence="2 3">ALL</strain>
    </source>
</reference>
<reference evidence="2 3" key="1">
    <citation type="journal article" date="2015" name="Genome Biol.">
        <title>Comparative genomics of Steinernema reveals deeply conserved gene regulatory networks.</title>
        <authorList>
            <person name="Dillman A.R."/>
            <person name="Macchietto M."/>
            <person name="Porter C.F."/>
            <person name="Rogers A."/>
            <person name="Williams B."/>
            <person name="Antoshechkin I."/>
            <person name="Lee M.M."/>
            <person name="Goodwin Z."/>
            <person name="Lu X."/>
            <person name="Lewis E.E."/>
            <person name="Goodrich-Blair H."/>
            <person name="Stock S.P."/>
            <person name="Adams B.J."/>
            <person name="Sternberg P.W."/>
            <person name="Mortazavi A."/>
        </authorList>
    </citation>
    <scope>NUCLEOTIDE SEQUENCE [LARGE SCALE GENOMIC DNA]</scope>
    <source>
        <strain evidence="2 3">ALL</strain>
    </source>
</reference>
<accession>A0A4U5NZC4</accession>
<keyword evidence="1" id="KW-0472">Membrane</keyword>
<sequence length="68" mass="7767">MFLEEGESKENGLGRSTVEFTQCESEKNEKRYALVSIKTVLLSVKIILLAVLIKTLRRKEYCSNRGSE</sequence>
<evidence type="ECO:0000313" key="2">
    <source>
        <dbReference type="EMBL" id="TKR88664.1"/>
    </source>
</evidence>
<comment type="caution">
    <text evidence="2">The sequence shown here is derived from an EMBL/GenBank/DDBJ whole genome shotgun (WGS) entry which is preliminary data.</text>
</comment>
<dbReference type="Proteomes" id="UP000298663">
    <property type="component" value="Unassembled WGS sequence"/>
</dbReference>
<proteinExistence type="predicted"/>
<dbReference type="EMBL" id="AZBU02000003">
    <property type="protein sequence ID" value="TKR88664.1"/>
    <property type="molecule type" value="Genomic_DNA"/>
</dbReference>
<name>A0A4U5NZC4_STECR</name>
<keyword evidence="1" id="KW-1133">Transmembrane helix</keyword>
<feature type="transmembrane region" description="Helical" evidence="1">
    <location>
        <begin position="32"/>
        <end position="53"/>
    </location>
</feature>
<protein>
    <recommendedName>
        <fullName evidence="4">Transmembrane protein</fullName>
    </recommendedName>
</protein>